<dbReference type="Gene3D" id="3.30.1370.110">
    <property type="match status" value="1"/>
</dbReference>
<dbReference type="SUPFAM" id="SSF160443">
    <property type="entry name" value="SMR domain-like"/>
    <property type="match status" value="1"/>
</dbReference>
<gene>
    <name evidence="2" type="ORF">RSET0789_LOCUS264</name>
</gene>
<protein>
    <recommendedName>
        <fullName evidence="1">Smr domain-containing protein</fullName>
    </recommendedName>
</protein>
<dbReference type="Pfam" id="PF01713">
    <property type="entry name" value="Smr"/>
    <property type="match status" value="1"/>
</dbReference>
<name>A0A7S0A1K0_9STRA</name>
<accession>A0A7S0A1K0</accession>
<evidence type="ECO:0000313" key="2">
    <source>
        <dbReference type="EMBL" id="CAD8350423.1"/>
    </source>
</evidence>
<reference evidence="2" key="1">
    <citation type="submission" date="2021-01" db="EMBL/GenBank/DDBJ databases">
        <authorList>
            <person name="Corre E."/>
            <person name="Pelletier E."/>
            <person name="Niang G."/>
            <person name="Scheremetjew M."/>
            <person name="Finn R."/>
            <person name="Kale V."/>
            <person name="Holt S."/>
            <person name="Cochrane G."/>
            <person name="Meng A."/>
            <person name="Brown T."/>
            <person name="Cohen L."/>
        </authorList>
    </citation>
    <scope>NUCLEOTIDE SEQUENCE</scope>
    <source>
        <strain evidence="2">CCMP 1694</strain>
    </source>
</reference>
<feature type="domain" description="Smr" evidence="1">
    <location>
        <begin position="17"/>
        <end position="93"/>
    </location>
</feature>
<dbReference type="PROSITE" id="PS50828">
    <property type="entry name" value="SMR"/>
    <property type="match status" value="1"/>
</dbReference>
<dbReference type="EMBL" id="HBEI01000381">
    <property type="protein sequence ID" value="CAD8350423.1"/>
    <property type="molecule type" value="Transcribed_RNA"/>
</dbReference>
<sequence>MNAQKKQLSIRTDSNTLDLRGSNFEEGRRKCENFFSKNLMSNREVVYVLHGHGTGVLKQKLREWFKRDREWVQSYRAADKDDGGDAFTRVQLKKVKF</sequence>
<proteinExistence type="predicted"/>
<dbReference type="AlphaFoldDB" id="A0A7S0A1K0"/>
<organism evidence="2">
    <name type="scientific">Sundstroemia setigera</name>
    <dbReference type="NCBI Taxonomy" id="3005"/>
    <lineage>
        <taxon>Eukaryota</taxon>
        <taxon>Sar</taxon>
        <taxon>Stramenopiles</taxon>
        <taxon>Ochrophyta</taxon>
        <taxon>Bacillariophyta</taxon>
        <taxon>Coscinodiscophyceae</taxon>
        <taxon>Rhizosoleniophycidae</taxon>
        <taxon>Rhizosoleniales</taxon>
        <taxon>Rhizosoleniaceae</taxon>
        <taxon>Sundstroemia</taxon>
    </lineage>
</organism>
<evidence type="ECO:0000259" key="1">
    <source>
        <dbReference type="PROSITE" id="PS50828"/>
    </source>
</evidence>
<dbReference type="SMART" id="SM00463">
    <property type="entry name" value="SMR"/>
    <property type="match status" value="1"/>
</dbReference>
<dbReference type="InterPro" id="IPR036063">
    <property type="entry name" value="Smr_dom_sf"/>
</dbReference>
<dbReference type="InterPro" id="IPR002625">
    <property type="entry name" value="Smr_dom"/>
</dbReference>